<feature type="signal peptide" evidence="1">
    <location>
        <begin position="1"/>
        <end position="19"/>
    </location>
</feature>
<evidence type="ECO:0008006" key="4">
    <source>
        <dbReference type="Google" id="ProtNLM"/>
    </source>
</evidence>
<organism evidence="2 3">
    <name type="scientific">Dreissena polymorpha</name>
    <name type="common">Zebra mussel</name>
    <name type="synonym">Mytilus polymorpha</name>
    <dbReference type="NCBI Taxonomy" id="45954"/>
    <lineage>
        <taxon>Eukaryota</taxon>
        <taxon>Metazoa</taxon>
        <taxon>Spiralia</taxon>
        <taxon>Lophotrochozoa</taxon>
        <taxon>Mollusca</taxon>
        <taxon>Bivalvia</taxon>
        <taxon>Autobranchia</taxon>
        <taxon>Heteroconchia</taxon>
        <taxon>Euheterodonta</taxon>
        <taxon>Imparidentia</taxon>
        <taxon>Neoheterodontei</taxon>
        <taxon>Myida</taxon>
        <taxon>Dreissenoidea</taxon>
        <taxon>Dreissenidae</taxon>
        <taxon>Dreissena</taxon>
    </lineage>
</organism>
<keyword evidence="1" id="KW-0732">Signal</keyword>
<evidence type="ECO:0000313" key="2">
    <source>
        <dbReference type="EMBL" id="KAH3870720.1"/>
    </source>
</evidence>
<accession>A0A9D4RLK7</accession>
<gene>
    <name evidence="2" type="ORF">DPMN_033912</name>
</gene>
<protein>
    <recommendedName>
        <fullName evidence="4">Secreted protein</fullName>
    </recommendedName>
</protein>
<evidence type="ECO:0000313" key="3">
    <source>
        <dbReference type="Proteomes" id="UP000828390"/>
    </source>
</evidence>
<proteinExistence type="predicted"/>
<reference evidence="2" key="2">
    <citation type="submission" date="2020-11" db="EMBL/GenBank/DDBJ databases">
        <authorList>
            <person name="McCartney M.A."/>
            <person name="Auch B."/>
            <person name="Kono T."/>
            <person name="Mallez S."/>
            <person name="Becker A."/>
            <person name="Gohl D.M."/>
            <person name="Silverstein K.A.T."/>
            <person name="Koren S."/>
            <person name="Bechman K.B."/>
            <person name="Herman A."/>
            <person name="Abrahante J.E."/>
            <person name="Garbe J."/>
        </authorList>
    </citation>
    <scope>NUCLEOTIDE SEQUENCE</scope>
    <source>
        <strain evidence="2">Duluth1</strain>
        <tissue evidence="2">Whole animal</tissue>
    </source>
</reference>
<dbReference type="Proteomes" id="UP000828390">
    <property type="component" value="Unassembled WGS sequence"/>
</dbReference>
<dbReference type="AlphaFoldDB" id="A0A9D4RLK7"/>
<dbReference type="EMBL" id="JAIWYP010000002">
    <property type="protein sequence ID" value="KAH3870720.1"/>
    <property type="molecule type" value="Genomic_DNA"/>
</dbReference>
<comment type="caution">
    <text evidence="2">The sequence shown here is derived from an EMBL/GenBank/DDBJ whole genome shotgun (WGS) entry which is preliminary data.</text>
</comment>
<reference evidence="2" key="1">
    <citation type="journal article" date="2019" name="bioRxiv">
        <title>The Genome of the Zebra Mussel, Dreissena polymorpha: A Resource for Invasive Species Research.</title>
        <authorList>
            <person name="McCartney M.A."/>
            <person name="Auch B."/>
            <person name="Kono T."/>
            <person name="Mallez S."/>
            <person name="Zhang Y."/>
            <person name="Obille A."/>
            <person name="Becker A."/>
            <person name="Abrahante J.E."/>
            <person name="Garbe J."/>
            <person name="Badalamenti J.P."/>
            <person name="Herman A."/>
            <person name="Mangelson H."/>
            <person name="Liachko I."/>
            <person name="Sullivan S."/>
            <person name="Sone E.D."/>
            <person name="Koren S."/>
            <person name="Silverstein K.A.T."/>
            <person name="Beckman K.B."/>
            <person name="Gohl D.M."/>
        </authorList>
    </citation>
    <scope>NUCLEOTIDE SEQUENCE</scope>
    <source>
        <strain evidence="2">Duluth1</strain>
        <tissue evidence="2">Whole animal</tissue>
    </source>
</reference>
<sequence length="57" mass="6211">MFITISIAISLHLAEEVLTPEVPSVACRTATGSHVLSSRAARAVYKDRPYSNIIVVR</sequence>
<feature type="chain" id="PRO_5038432297" description="Secreted protein" evidence="1">
    <location>
        <begin position="20"/>
        <end position="57"/>
    </location>
</feature>
<evidence type="ECO:0000256" key="1">
    <source>
        <dbReference type="SAM" id="SignalP"/>
    </source>
</evidence>
<keyword evidence="3" id="KW-1185">Reference proteome</keyword>
<name>A0A9D4RLK7_DREPO</name>